<evidence type="ECO:0000313" key="1">
    <source>
        <dbReference type="EMBL" id="GAA3159437.1"/>
    </source>
</evidence>
<dbReference type="Proteomes" id="UP001500320">
    <property type="component" value="Unassembled WGS sequence"/>
</dbReference>
<sequence length="64" mass="6732">MLTGGAPHTAGRSRPVLPVRPPGRVFAAFRAGAHPAPEHRDGRRAFAEFLAEGVERAGYAGPGR</sequence>
<dbReference type="EMBL" id="BAAAUT010000062">
    <property type="protein sequence ID" value="GAA3159437.1"/>
    <property type="molecule type" value="Genomic_DNA"/>
</dbReference>
<gene>
    <name evidence="1" type="ORF">GCM10010466_57780</name>
</gene>
<protein>
    <submittedName>
        <fullName evidence="1">Uncharacterized protein</fullName>
    </submittedName>
</protein>
<name>A0ABP6NVX6_9ACTN</name>
<reference evidence="2" key="1">
    <citation type="journal article" date="2019" name="Int. J. Syst. Evol. Microbiol.">
        <title>The Global Catalogue of Microorganisms (GCM) 10K type strain sequencing project: providing services to taxonomists for standard genome sequencing and annotation.</title>
        <authorList>
            <consortium name="The Broad Institute Genomics Platform"/>
            <consortium name="The Broad Institute Genome Sequencing Center for Infectious Disease"/>
            <person name="Wu L."/>
            <person name="Ma J."/>
        </authorList>
    </citation>
    <scope>NUCLEOTIDE SEQUENCE [LARGE SCALE GENOMIC DNA]</scope>
    <source>
        <strain evidence="2">JCM 9373</strain>
    </source>
</reference>
<keyword evidence="2" id="KW-1185">Reference proteome</keyword>
<organism evidence="1 2">
    <name type="scientific">Planomonospora alba</name>
    <dbReference type="NCBI Taxonomy" id="161354"/>
    <lineage>
        <taxon>Bacteria</taxon>
        <taxon>Bacillati</taxon>
        <taxon>Actinomycetota</taxon>
        <taxon>Actinomycetes</taxon>
        <taxon>Streptosporangiales</taxon>
        <taxon>Streptosporangiaceae</taxon>
        <taxon>Planomonospora</taxon>
    </lineage>
</organism>
<evidence type="ECO:0000313" key="2">
    <source>
        <dbReference type="Proteomes" id="UP001500320"/>
    </source>
</evidence>
<accession>A0ABP6NVX6</accession>
<comment type="caution">
    <text evidence="1">The sequence shown here is derived from an EMBL/GenBank/DDBJ whole genome shotgun (WGS) entry which is preliminary data.</text>
</comment>
<proteinExistence type="predicted"/>